<evidence type="ECO:0000313" key="2">
    <source>
        <dbReference type="Proteomes" id="UP000824469"/>
    </source>
</evidence>
<organism evidence="1 2">
    <name type="scientific">Taxus chinensis</name>
    <name type="common">Chinese yew</name>
    <name type="synonym">Taxus wallichiana var. chinensis</name>
    <dbReference type="NCBI Taxonomy" id="29808"/>
    <lineage>
        <taxon>Eukaryota</taxon>
        <taxon>Viridiplantae</taxon>
        <taxon>Streptophyta</taxon>
        <taxon>Embryophyta</taxon>
        <taxon>Tracheophyta</taxon>
        <taxon>Spermatophyta</taxon>
        <taxon>Pinopsida</taxon>
        <taxon>Pinidae</taxon>
        <taxon>Conifers II</taxon>
        <taxon>Cupressales</taxon>
        <taxon>Taxaceae</taxon>
        <taxon>Taxus</taxon>
    </lineage>
</organism>
<feature type="non-terminal residue" evidence="1">
    <location>
        <position position="79"/>
    </location>
</feature>
<protein>
    <submittedName>
        <fullName evidence="1">Uncharacterized protein</fullName>
    </submittedName>
</protein>
<dbReference type="EMBL" id="JAHRHJ020000003">
    <property type="protein sequence ID" value="KAH9323954.1"/>
    <property type="molecule type" value="Genomic_DNA"/>
</dbReference>
<dbReference type="Proteomes" id="UP000824469">
    <property type="component" value="Unassembled WGS sequence"/>
</dbReference>
<comment type="caution">
    <text evidence="1">The sequence shown here is derived from an EMBL/GenBank/DDBJ whole genome shotgun (WGS) entry which is preliminary data.</text>
</comment>
<dbReference type="AlphaFoldDB" id="A0AA38GLB4"/>
<accession>A0AA38GLB4</accession>
<feature type="non-terminal residue" evidence="1">
    <location>
        <position position="1"/>
    </location>
</feature>
<proteinExistence type="predicted"/>
<evidence type="ECO:0000313" key="1">
    <source>
        <dbReference type="EMBL" id="KAH9323954.1"/>
    </source>
</evidence>
<sequence>RFGAPLPVKASLRAPRRMRLPVDRSFVASFRCAKGAHFPLSTPLPVRHRRTYLHVDKSFGAPKGACFLMSTAHLVRPFK</sequence>
<name>A0AA38GLB4_TAXCH</name>
<gene>
    <name evidence="1" type="ORF">KI387_018593</name>
</gene>
<reference evidence="1 2" key="1">
    <citation type="journal article" date="2021" name="Nat. Plants">
        <title>The Taxus genome provides insights into paclitaxel biosynthesis.</title>
        <authorList>
            <person name="Xiong X."/>
            <person name="Gou J."/>
            <person name="Liao Q."/>
            <person name="Li Y."/>
            <person name="Zhou Q."/>
            <person name="Bi G."/>
            <person name="Li C."/>
            <person name="Du R."/>
            <person name="Wang X."/>
            <person name="Sun T."/>
            <person name="Guo L."/>
            <person name="Liang H."/>
            <person name="Lu P."/>
            <person name="Wu Y."/>
            <person name="Zhang Z."/>
            <person name="Ro D.K."/>
            <person name="Shang Y."/>
            <person name="Huang S."/>
            <person name="Yan J."/>
        </authorList>
    </citation>
    <scope>NUCLEOTIDE SEQUENCE [LARGE SCALE GENOMIC DNA]</scope>
    <source>
        <strain evidence="1">Ta-2019</strain>
    </source>
</reference>
<keyword evidence="2" id="KW-1185">Reference proteome</keyword>